<dbReference type="GO" id="GO:0004888">
    <property type="term" value="F:transmembrane signaling receptor activity"/>
    <property type="evidence" value="ECO:0007669"/>
    <property type="project" value="TreeGrafter"/>
</dbReference>
<evidence type="ECO:0000256" key="1">
    <source>
        <dbReference type="ARBA" id="ARBA00022500"/>
    </source>
</evidence>
<protein>
    <submittedName>
        <fullName evidence="4">Methyl-accepting chemotaxis protein</fullName>
    </submittedName>
</protein>
<sequence length="94" mass="9950">MVPSINKTSDLVQEISAASEEQAAGVAQINTAMTQLNQVTQQNASSSEELAATAEEMSSQAEQLQQSMSFFTLDSSPKPTTSGSSIDHRSSPSR</sequence>
<feature type="non-terminal residue" evidence="4">
    <location>
        <position position="94"/>
    </location>
</feature>
<dbReference type="PANTHER" id="PTHR43531:SF11">
    <property type="entry name" value="METHYL-ACCEPTING CHEMOTAXIS PROTEIN 3"/>
    <property type="match status" value="1"/>
</dbReference>
<dbReference type="Gene3D" id="1.10.287.950">
    <property type="entry name" value="Methyl-accepting chemotaxis protein"/>
    <property type="match status" value="1"/>
</dbReference>
<dbReference type="AlphaFoldDB" id="A0A3M3A9T4"/>
<evidence type="ECO:0000256" key="2">
    <source>
        <dbReference type="ARBA" id="ARBA00029447"/>
    </source>
</evidence>
<evidence type="ECO:0000313" key="5">
    <source>
        <dbReference type="Proteomes" id="UP000282378"/>
    </source>
</evidence>
<dbReference type="SUPFAM" id="SSF58104">
    <property type="entry name" value="Methyl-accepting chemotaxis protein (MCP) signaling domain"/>
    <property type="match status" value="1"/>
</dbReference>
<organism evidence="4 5">
    <name type="scientific">Pseudomonas syringae pv. maculicola</name>
    <dbReference type="NCBI Taxonomy" id="59511"/>
    <lineage>
        <taxon>Bacteria</taxon>
        <taxon>Pseudomonadati</taxon>
        <taxon>Pseudomonadota</taxon>
        <taxon>Gammaproteobacteria</taxon>
        <taxon>Pseudomonadales</taxon>
        <taxon>Pseudomonadaceae</taxon>
        <taxon>Pseudomonas</taxon>
    </lineage>
</organism>
<dbReference type="GO" id="GO:0006935">
    <property type="term" value="P:chemotaxis"/>
    <property type="evidence" value="ECO:0007669"/>
    <property type="project" value="UniProtKB-KW"/>
</dbReference>
<dbReference type="Proteomes" id="UP000282378">
    <property type="component" value="Unassembled WGS sequence"/>
</dbReference>
<dbReference type="PANTHER" id="PTHR43531">
    <property type="entry name" value="PROTEIN ICFG"/>
    <property type="match status" value="1"/>
</dbReference>
<keyword evidence="1" id="KW-0145">Chemotaxis</keyword>
<name>A0A3M3A9T4_PSEYM</name>
<gene>
    <name evidence="4" type="ORF">APX70_07450</name>
</gene>
<feature type="compositionally biased region" description="Low complexity" evidence="3">
    <location>
        <begin position="44"/>
        <end position="59"/>
    </location>
</feature>
<evidence type="ECO:0000313" key="4">
    <source>
        <dbReference type="EMBL" id="RML97214.1"/>
    </source>
</evidence>
<evidence type="ECO:0000256" key="3">
    <source>
        <dbReference type="SAM" id="MobiDB-lite"/>
    </source>
</evidence>
<feature type="compositionally biased region" description="Polar residues" evidence="3">
    <location>
        <begin position="60"/>
        <end position="85"/>
    </location>
</feature>
<comment type="caution">
    <text evidence="4">The sequence shown here is derived from an EMBL/GenBank/DDBJ whole genome shotgun (WGS) entry which is preliminary data.</text>
</comment>
<reference evidence="4 5" key="1">
    <citation type="submission" date="2018-08" db="EMBL/GenBank/DDBJ databases">
        <title>Recombination of ecologically and evolutionarily significant loci maintains genetic cohesion in the Pseudomonas syringae species complex.</title>
        <authorList>
            <person name="Dillon M."/>
            <person name="Thakur S."/>
            <person name="Almeida R.N.D."/>
            <person name="Weir B.S."/>
            <person name="Guttman D.S."/>
        </authorList>
    </citation>
    <scope>NUCLEOTIDE SEQUENCE [LARGE SCALE GENOMIC DNA]</scope>
    <source>
        <strain evidence="4 5">88_10</strain>
    </source>
</reference>
<comment type="similarity">
    <text evidence="2">Belongs to the methyl-accepting chemotaxis (MCP) protein family.</text>
</comment>
<proteinExistence type="inferred from homology"/>
<accession>A0A3M3A9T4</accession>
<feature type="region of interest" description="Disordered" evidence="3">
    <location>
        <begin position="40"/>
        <end position="94"/>
    </location>
</feature>
<dbReference type="GO" id="GO:0005886">
    <property type="term" value="C:plasma membrane"/>
    <property type="evidence" value="ECO:0007669"/>
    <property type="project" value="TreeGrafter"/>
</dbReference>
<dbReference type="EMBL" id="RBNL01000768">
    <property type="protein sequence ID" value="RML97214.1"/>
    <property type="molecule type" value="Genomic_DNA"/>
</dbReference>
<dbReference type="InterPro" id="IPR051310">
    <property type="entry name" value="MCP_chemotaxis"/>
</dbReference>